<feature type="region of interest" description="Disordered" evidence="2">
    <location>
        <begin position="1097"/>
        <end position="1131"/>
    </location>
</feature>
<keyword evidence="4" id="KW-1185">Reference proteome</keyword>
<feature type="compositionally biased region" description="Polar residues" evidence="2">
    <location>
        <begin position="1112"/>
        <end position="1124"/>
    </location>
</feature>
<feature type="coiled-coil region" evidence="1">
    <location>
        <begin position="358"/>
        <end position="726"/>
    </location>
</feature>
<feature type="coiled-coil region" evidence="1">
    <location>
        <begin position="275"/>
        <end position="302"/>
    </location>
</feature>
<name>A0A2T7PMH6_POMCA</name>
<dbReference type="PANTHER" id="PTHR47615">
    <property type="entry name" value="COILED-COIL DOMAIN-CONTAINING PROTEIN 158"/>
    <property type="match status" value="1"/>
</dbReference>
<dbReference type="AlphaFoldDB" id="A0A2T7PMH6"/>
<reference evidence="3 4" key="1">
    <citation type="submission" date="2018-04" db="EMBL/GenBank/DDBJ databases">
        <title>The genome of golden apple snail Pomacea canaliculata provides insight into stress tolerance and invasive adaptation.</title>
        <authorList>
            <person name="Liu C."/>
            <person name="Liu B."/>
            <person name="Ren Y."/>
            <person name="Zhang Y."/>
            <person name="Wang H."/>
            <person name="Li S."/>
            <person name="Jiang F."/>
            <person name="Yin L."/>
            <person name="Zhang G."/>
            <person name="Qian W."/>
            <person name="Fan W."/>
        </authorList>
    </citation>
    <scope>NUCLEOTIDE SEQUENCE [LARGE SCALE GENOMIC DNA]</scope>
    <source>
        <strain evidence="3">SZHN2017</strain>
        <tissue evidence="3">Muscle</tissue>
    </source>
</reference>
<evidence type="ECO:0000313" key="4">
    <source>
        <dbReference type="Proteomes" id="UP000245119"/>
    </source>
</evidence>
<organism evidence="3 4">
    <name type="scientific">Pomacea canaliculata</name>
    <name type="common">Golden apple snail</name>
    <dbReference type="NCBI Taxonomy" id="400727"/>
    <lineage>
        <taxon>Eukaryota</taxon>
        <taxon>Metazoa</taxon>
        <taxon>Spiralia</taxon>
        <taxon>Lophotrochozoa</taxon>
        <taxon>Mollusca</taxon>
        <taxon>Gastropoda</taxon>
        <taxon>Caenogastropoda</taxon>
        <taxon>Architaenioglossa</taxon>
        <taxon>Ampullarioidea</taxon>
        <taxon>Ampullariidae</taxon>
        <taxon>Pomacea</taxon>
    </lineage>
</organism>
<dbReference type="InterPro" id="IPR031809">
    <property type="entry name" value="CCDC158"/>
</dbReference>
<dbReference type="STRING" id="400727.A0A2T7PMH6"/>
<proteinExistence type="predicted"/>
<feature type="coiled-coil region" evidence="1">
    <location>
        <begin position="211"/>
        <end position="238"/>
    </location>
</feature>
<feature type="compositionally biased region" description="Low complexity" evidence="2">
    <location>
        <begin position="1022"/>
        <end position="1035"/>
    </location>
</feature>
<feature type="coiled-coil region" evidence="1">
    <location>
        <begin position="769"/>
        <end position="926"/>
    </location>
</feature>
<dbReference type="PANTHER" id="PTHR47615:SF1">
    <property type="entry name" value="COILED-COIL DOMAIN-CONTAINING PROTEIN 158"/>
    <property type="match status" value="1"/>
</dbReference>
<dbReference type="Pfam" id="PF15921">
    <property type="entry name" value="CCDC158"/>
    <property type="match status" value="1"/>
</dbReference>
<protein>
    <recommendedName>
        <fullName evidence="5">Coiled-coil domain-containing protein 158</fullName>
    </recommendedName>
</protein>
<dbReference type="OrthoDB" id="10072099at2759"/>
<evidence type="ECO:0000256" key="2">
    <source>
        <dbReference type="SAM" id="MobiDB-lite"/>
    </source>
</evidence>
<evidence type="ECO:0000256" key="1">
    <source>
        <dbReference type="SAM" id="Coils"/>
    </source>
</evidence>
<feature type="coiled-coil region" evidence="1">
    <location>
        <begin position="130"/>
        <end position="157"/>
    </location>
</feature>
<gene>
    <name evidence="3" type="ORF">C0Q70_05890</name>
</gene>
<keyword evidence="1" id="KW-0175">Coiled coil</keyword>
<dbReference type="Proteomes" id="UP000245119">
    <property type="component" value="Linkage Group LG3"/>
</dbReference>
<feature type="region of interest" description="Disordered" evidence="2">
    <location>
        <begin position="102"/>
        <end position="126"/>
    </location>
</feature>
<feature type="compositionally biased region" description="Low complexity" evidence="2">
    <location>
        <begin position="117"/>
        <end position="126"/>
    </location>
</feature>
<accession>A0A2T7PMH6</accession>
<feature type="region of interest" description="Disordered" evidence="2">
    <location>
        <begin position="1021"/>
        <end position="1063"/>
    </location>
</feature>
<feature type="coiled-coil region" evidence="1">
    <location>
        <begin position="969"/>
        <end position="1003"/>
    </location>
</feature>
<sequence>MDTVSCDSPLSNAFVHTSEAVAASVSVPPIVRSSTLSASYVITPSTFSTTPIVCTAPESSMRFSKYSSSHDFAEQIRQLEIEGNKLRSATLSALSQLGTSALNSSDGGSLEVKQATSPSIPSLSSSLADLSSDQKTITDLRLQLENQRRETERLQSQLFVDTSAARGFSNITFSSPFKSAFTTIPASELSAYNGTRRGLEFVPPSHLERALKESQEQCTELRKRLQEATDKAEQQKCQFRTNIEELKAKLHETIVNRDTVLELRQKEATGQEMLVAKLQSSLVHLQDKCRAQEEALSDVTQQAQSSSQTCASTTMLLTQLRTVLATRERARGQPYLEGEPVGSSLSASALVLVLERCLKELDDQVSAQHHKISQLEMDINDAKKTMFEREQVVIRDSQERLKAESEDTFQKLNQLTSEHAKRLEEANEQTKNARKQAAILQSQLQMLEEQQQQQNRMKNETIGELEAKLKQIKQDYSDDNARWQERRQALENSLDDVQRELIQARAEKTEAAGSKAVLDTKVEDLQLQLSRLENDLESERDRVRKQREREEELRVKALGLEGQLSNKQQEVERLERMLEIVKQEASAQMHDRVVSAEKQERDRYLDQVKTLSSQLSAANDKHSRLVAEYERTRMEAETLKQEKSDLRLDLHSSQAQGDALRTEKLQLSAQLEDQRSQVERLRHDLEHTRRLLEEKVMEAGSLRLAVEHATIQLEEKENILSTVRQQSSSITHLMEVNTRTSDNMREEREHLLKVVEAKTEALEEMKVSHDALSKKMKLREKRIKDLEEERIKVLEEAGRKAQELAVLQQEKDSLFSELRDSRMEVAKITQARDLLKREMAKLKNLRAKEVMKLETKLKEAEHEYKLTQRALKSKDSVDQKAVKVADKIQKEMTAKRSEVDSVRSKLRKLEEKYETLAKEKTMVERDKDSLKSSLAQSLLHSNQLTEELVASQTQNGQLTKQVKLLQDKLEKEAIKSASSQAQLEKYEQEIATIKLRHQLHLKETEQMTQNRIVPGVSWMIPTASKDSGTTSSSNSPRLTEGSCDTPPQKMITNKQKTDSNKQTADRYMEAGRELKALLGEMRQMIAAQKKLNMNSGERPLWAHSSPAPARTDSLNCRRSRSSSPDKGHRNHRVSLVDCSRSLTMSHPLRSEISSITADHHVYKGGDGLFSVPDTQELCRRLEEKIAHLTRMGNNLQQENQEMAHLISTQGEKLELVRKNERQMSDHLR</sequence>
<evidence type="ECO:0000313" key="3">
    <source>
        <dbReference type="EMBL" id="PVD34614.1"/>
    </source>
</evidence>
<comment type="caution">
    <text evidence="3">The sequence shown here is derived from an EMBL/GenBank/DDBJ whole genome shotgun (WGS) entry which is preliminary data.</text>
</comment>
<evidence type="ECO:0008006" key="5">
    <source>
        <dbReference type="Google" id="ProtNLM"/>
    </source>
</evidence>
<dbReference type="EMBL" id="PZQS01000003">
    <property type="protein sequence ID" value="PVD34614.1"/>
    <property type="molecule type" value="Genomic_DNA"/>
</dbReference>